<dbReference type="RefSeq" id="WP_107749557.1">
    <property type="nucleotide sequence ID" value="NZ_QBKF01000001.1"/>
</dbReference>
<dbReference type="Gene3D" id="3.20.20.10">
    <property type="entry name" value="Alanine racemase"/>
    <property type="match status" value="1"/>
</dbReference>
<dbReference type="InterPro" id="IPR009006">
    <property type="entry name" value="Ala_racemase/Decarboxylase_C"/>
</dbReference>
<organism evidence="10 11">
    <name type="scientific">Pararhodobacter aggregans</name>
    <dbReference type="NCBI Taxonomy" id="404875"/>
    <lineage>
        <taxon>Bacteria</taxon>
        <taxon>Pseudomonadati</taxon>
        <taxon>Pseudomonadota</taxon>
        <taxon>Alphaproteobacteria</taxon>
        <taxon>Rhodobacterales</taxon>
        <taxon>Paracoccaceae</taxon>
        <taxon>Pararhodobacter</taxon>
    </lineage>
</organism>
<dbReference type="PANTHER" id="PTHR11482">
    <property type="entry name" value="ARGININE/DIAMINOPIMELATE/ORNITHINE DECARBOXYLASE"/>
    <property type="match status" value="1"/>
</dbReference>
<feature type="domain" description="Orn/DAP/Arg decarboxylase 2 N-terminal" evidence="9">
    <location>
        <begin position="32"/>
        <end position="266"/>
    </location>
</feature>
<comment type="pathway">
    <text evidence="5">Amine and polyamine biosynthesis; putrescine biosynthesis via L-ornithine pathway; putrescine from L-ornithine: step 1/1.</text>
</comment>
<evidence type="ECO:0000256" key="4">
    <source>
        <dbReference type="ARBA" id="ARBA00023239"/>
    </source>
</evidence>
<feature type="modified residue" description="N6-(pyridoxal phosphate)lysine" evidence="8">
    <location>
        <position position="52"/>
    </location>
</feature>
<evidence type="ECO:0000256" key="6">
    <source>
        <dbReference type="ARBA" id="ARBA00034138"/>
    </source>
</evidence>
<dbReference type="SUPFAM" id="SSF50621">
    <property type="entry name" value="Alanine racemase C-terminal domain-like"/>
    <property type="match status" value="1"/>
</dbReference>
<dbReference type="OrthoDB" id="9802147at2"/>
<dbReference type="Proteomes" id="UP000244810">
    <property type="component" value="Unassembled WGS sequence"/>
</dbReference>
<dbReference type="SUPFAM" id="SSF51419">
    <property type="entry name" value="PLP-binding barrel"/>
    <property type="match status" value="1"/>
</dbReference>
<dbReference type="InterPro" id="IPR022653">
    <property type="entry name" value="De-COase2_pyr-phos_BS"/>
</dbReference>
<dbReference type="GO" id="GO:0004586">
    <property type="term" value="F:ornithine decarboxylase activity"/>
    <property type="evidence" value="ECO:0007669"/>
    <property type="project" value="UniProtKB-EC"/>
</dbReference>
<accession>A0A2T7UWJ3</accession>
<reference evidence="10 11" key="1">
    <citation type="journal article" date="2011" name="Syst. Appl. Microbiol.">
        <title>Defluviimonas denitrificans gen. nov., sp. nov., and Pararhodobacter aggregans gen. nov., sp. nov., non-phototrophic Rhodobacteraceae from the biofilter of a marine aquaculture.</title>
        <authorList>
            <person name="Foesel B.U."/>
            <person name="Drake H.L."/>
            <person name="Schramm A."/>
        </authorList>
    </citation>
    <scope>NUCLEOTIDE SEQUENCE [LARGE SCALE GENOMIC DNA]</scope>
    <source>
        <strain evidence="10 11">D1-19</strain>
    </source>
</reference>
<dbReference type="GO" id="GO:0033387">
    <property type="term" value="P:putrescine biosynthetic process from arginine, via ornithine"/>
    <property type="evidence" value="ECO:0007669"/>
    <property type="project" value="TreeGrafter"/>
</dbReference>
<sequence>MGFADSLWSDPVDYLRAHQPEDPVLFLSPAALQAQARRFLSGFPGLVTYAVKANPDETILANLAAAGITGFDVASPEEIALVRRLIPGAALHYNNPVRARAEIALAVAQDVASYSVDAQSELDKLIALVPPRRASGTQTEIAVRFKLPVPGAAYDFGAKFGADEGLAATLLDRVAQAGFAPALTFHPGTQCQDPAAWEAYIRAARRIAGPIRLSRLNTGGGFPSRRHHADAPPLEAIFATIARTTAEVFGPDAPALVCEPGRAMVADAMALAAQVKALRDDGPVFLNDGIYGAFAELPSIGTPDRLCALSPEGLPRTGPARPRVVFGPTCDSLDRLPGEPALPEDLAEGDYLLVQGMGAYSAAIATRFNGFGAARHHLVLDLGA</sequence>
<evidence type="ECO:0000256" key="3">
    <source>
        <dbReference type="ARBA" id="ARBA00022898"/>
    </source>
</evidence>
<dbReference type="Pfam" id="PF02784">
    <property type="entry name" value="Orn_Arg_deC_N"/>
    <property type="match status" value="1"/>
</dbReference>
<dbReference type="EMBL" id="QDDR01000001">
    <property type="protein sequence ID" value="PVE49052.1"/>
    <property type="molecule type" value="Genomic_DNA"/>
</dbReference>
<protein>
    <recommendedName>
        <fullName evidence="6">ornithine decarboxylase</fullName>
        <ecNumber evidence="6">4.1.1.17</ecNumber>
    </recommendedName>
</protein>
<evidence type="ECO:0000256" key="1">
    <source>
        <dbReference type="ARBA" id="ARBA00001933"/>
    </source>
</evidence>
<dbReference type="EC" id="4.1.1.17" evidence="6"/>
<proteinExistence type="inferred from homology"/>
<dbReference type="InterPro" id="IPR002433">
    <property type="entry name" value="Orn_de-COase"/>
</dbReference>
<feature type="active site" description="Proton donor" evidence="8">
    <location>
        <position position="330"/>
    </location>
</feature>
<keyword evidence="4" id="KW-0456">Lyase</keyword>
<keyword evidence="3 8" id="KW-0663">Pyridoxal phosphate</keyword>
<keyword evidence="11" id="KW-1185">Reference proteome</keyword>
<evidence type="ECO:0000259" key="9">
    <source>
        <dbReference type="Pfam" id="PF02784"/>
    </source>
</evidence>
<gene>
    <name evidence="10" type="ORF">DDE23_01190</name>
</gene>
<comment type="catalytic activity">
    <reaction evidence="7">
        <text>L-ornithine + H(+) = putrescine + CO2</text>
        <dbReference type="Rhea" id="RHEA:22964"/>
        <dbReference type="ChEBI" id="CHEBI:15378"/>
        <dbReference type="ChEBI" id="CHEBI:16526"/>
        <dbReference type="ChEBI" id="CHEBI:46911"/>
        <dbReference type="ChEBI" id="CHEBI:326268"/>
        <dbReference type="EC" id="4.1.1.17"/>
    </reaction>
</comment>
<evidence type="ECO:0000256" key="8">
    <source>
        <dbReference type="PIRSR" id="PIRSR600183-50"/>
    </source>
</evidence>
<evidence type="ECO:0000256" key="2">
    <source>
        <dbReference type="ARBA" id="ARBA00008872"/>
    </source>
</evidence>
<dbReference type="AlphaFoldDB" id="A0A2T7UWJ3"/>
<evidence type="ECO:0000313" key="11">
    <source>
        <dbReference type="Proteomes" id="UP000244810"/>
    </source>
</evidence>
<dbReference type="CDD" id="cd00622">
    <property type="entry name" value="PLPDE_III_ODC"/>
    <property type="match status" value="1"/>
</dbReference>
<dbReference type="InterPro" id="IPR029066">
    <property type="entry name" value="PLP-binding_barrel"/>
</dbReference>
<dbReference type="Gene3D" id="2.40.37.10">
    <property type="entry name" value="Lyase, Ornithine Decarboxylase, Chain A, domain 1"/>
    <property type="match status" value="1"/>
</dbReference>
<dbReference type="InterPro" id="IPR022644">
    <property type="entry name" value="De-COase2_N"/>
</dbReference>
<dbReference type="PROSITE" id="PS00878">
    <property type="entry name" value="ODR_DC_2_1"/>
    <property type="match status" value="1"/>
</dbReference>
<dbReference type="PANTHER" id="PTHR11482:SF6">
    <property type="entry name" value="ORNITHINE DECARBOXYLASE 1-RELATED"/>
    <property type="match status" value="1"/>
</dbReference>
<comment type="cofactor">
    <cofactor evidence="1 8">
        <name>pyridoxal 5'-phosphate</name>
        <dbReference type="ChEBI" id="CHEBI:597326"/>
    </cofactor>
</comment>
<evidence type="ECO:0000256" key="5">
    <source>
        <dbReference type="ARBA" id="ARBA00034115"/>
    </source>
</evidence>
<evidence type="ECO:0000313" key="10">
    <source>
        <dbReference type="EMBL" id="PVE49052.1"/>
    </source>
</evidence>
<dbReference type="InterPro" id="IPR000183">
    <property type="entry name" value="Orn/DAP/Arg_de-COase"/>
</dbReference>
<evidence type="ECO:0000256" key="7">
    <source>
        <dbReference type="ARBA" id="ARBA00049127"/>
    </source>
</evidence>
<comment type="caution">
    <text evidence="10">The sequence shown here is derived from an EMBL/GenBank/DDBJ whole genome shotgun (WGS) entry which is preliminary data.</text>
</comment>
<dbReference type="PRINTS" id="PR01182">
    <property type="entry name" value="ORNDCRBXLASE"/>
</dbReference>
<comment type="similarity">
    <text evidence="2">Belongs to the Orn/Lys/Arg decarboxylase class-II family.</text>
</comment>
<dbReference type="GO" id="GO:0005737">
    <property type="term" value="C:cytoplasm"/>
    <property type="evidence" value="ECO:0007669"/>
    <property type="project" value="TreeGrafter"/>
</dbReference>
<name>A0A2T7UWJ3_9RHOB</name>
<dbReference type="PRINTS" id="PR01179">
    <property type="entry name" value="ODADCRBXLASE"/>
</dbReference>